<dbReference type="EC" id="2.3.2.26" evidence="2"/>
<name>A0A131YUS5_RHIAP</name>
<dbReference type="GO" id="GO:0061630">
    <property type="term" value="F:ubiquitin protein ligase activity"/>
    <property type="evidence" value="ECO:0007669"/>
    <property type="project" value="UniProtKB-EC"/>
</dbReference>
<dbReference type="GO" id="GO:0030332">
    <property type="term" value="F:cyclin binding"/>
    <property type="evidence" value="ECO:0007669"/>
    <property type="project" value="TreeGrafter"/>
</dbReference>
<dbReference type="PANTHER" id="PTHR31531:SF2">
    <property type="entry name" value="E3 UBIQUITIN-PROTEIN LIGASE E3D"/>
    <property type="match status" value="1"/>
</dbReference>
<evidence type="ECO:0000256" key="1">
    <source>
        <dbReference type="ARBA" id="ARBA00000885"/>
    </source>
</evidence>
<proteinExistence type="predicted"/>
<evidence type="ECO:0000313" key="9">
    <source>
        <dbReference type="EMBL" id="JAP81896.1"/>
    </source>
</evidence>
<dbReference type="InterPro" id="IPR019193">
    <property type="entry name" value="UBQ-conj_enz_E2-bd_prot"/>
</dbReference>
<dbReference type="GO" id="GO:0031624">
    <property type="term" value="F:ubiquitin conjugating enzyme binding"/>
    <property type="evidence" value="ECO:0007669"/>
    <property type="project" value="TreeGrafter"/>
</dbReference>
<organism evidence="9">
    <name type="scientific">Rhipicephalus appendiculatus</name>
    <name type="common">Brown ear tick</name>
    <dbReference type="NCBI Taxonomy" id="34631"/>
    <lineage>
        <taxon>Eukaryota</taxon>
        <taxon>Metazoa</taxon>
        <taxon>Ecdysozoa</taxon>
        <taxon>Arthropoda</taxon>
        <taxon>Chelicerata</taxon>
        <taxon>Arachnida</taxon>
        <taxon>Acari</taxon>
        <taxon>Parasitiformes</taxon>
        <taxon>Ixodida</taxon>
        <taxon>Ixodoidea</taxon>
        <taxon>Ixodidae</taxon>
        <taxon>Rhipicephalinae</taxon>
        <taxon>Rhipicephalus</taxon>
        <taxon>Rhipicephalus</taxon>
    </lineage>
</organism>
<dbReference type="EMBL" id="GEDV01006661">
    <property type="protein sequence ID" value="JAP81896.1"/>
    <property type="molecule type" value="Transcribed_RNA"/>
</dbReference>
<dbReference type="GO" id="GO:0005829">
    <property type="term" value="C:cytosol"/>
    <property type="evidence" value="ECO:0007669"/>
    <property type="project" value="TreeGrafter"/>
</dbReference>
<evidence type="ECO:0000256" key="4">
    <source>
        <dbReference type="ARBA" id="ARBA00029737"/>
    </source>
</evidence>
<dbReference type="GO" id="GO:0005634">
    <property type="term" value="C:nucleus"/>
    <property type="evidence" value="ECO:0007669"/>
    <property type="project" value="TreeGrafter"/>
</dbReference>
<reference evidence="9" key="1">
    <citation type="journal article" date="2016" name="Ticks Tick Borne Dis.">
        <title>De novo assembly and annotation of the salivary gland transcriptome of Rhipicephalus appendiculatus male and female ticks during blood feeding.</title>
        <authorList>
            <person name="de Castro M.H."/>
            <person name="de Klerk D."/>
            <person name="Pienaar R."/>
            <person name="Latif A.A."/>
            <person name="Rees D.J."/>
            <person name="Mans B.J."/>
        </authorList>
    </citation>
    <scope>NUCLEOTIDE SEQUENCE</scope>
    <source>
        <tissue evidence="9">Salivary glands</tissue>
    </source>
</reference>
<evidence type="ECO:0000256" key="3">
    <source>
        <dbReference type="ARBA" id="ARBA00013646"/>
    </source>
</evidence>
<dbReference type="GO" id="GO:0051865">
    <property type="term" value="P:protein autoubiquitination"/>
    <property type="evidence" value="ECO:0007669"/>
    <property type="project" value="TreeGrafter"/>
</dbReference>
<comment type="catalytic activity">
    <reaction evidence="1">
        <text>S-ubiquitinyl-[E2 ubiquitin-conjugating enzyme]-L-cysteine + [acceptor protein]-L-lysine = [E2 ubiquitin-conjugating enzyme]-L-cysteine + N(6)-ubiquitinyl-[acceptor protein]-L-lysine.</text>
        <dbReference type="EC" id="2.3.2.26"/>
    </reaction>
</comment>
<evidence type="ECO:0000256" key="8">
    <source>
        <dbReference type="ARBA" id="ARBA00064185"/>
    </source>
</evidence>
<dbReference type="Pfam" id="PF09814">
    <property type="entry name" value="HECT_2"/>
    <property type="match status" value="1"/>
</dbReference>
<accession>A0A131YUS5</accession>
<evidence type="ECO:0000256" key="5">
    <source>
        <dbReference type="ARBA" id="ARBA00032234"/>
    </source>
</evidence>
<protein>
    <recommendedName>
        <fullName evidence="3">E3 ubiquitin-protein ligase E3D</fullName>
        <ecNumber evidence="2">2.3.2.26</ecNumber>
    </recommendedName>
    <alternativeName>
        <fullName evidence="6">HECT-type E3 ubiquitin transferase E3D</fullName>
    </alternativeName>
    <alternativeName>
        <fullName evidence="5">UbcH10-binding protein with a HECT-like domain</fullName>
    </alternativeName>
    <alternativeName>
        <fullName evidence="4">Ubiquitin-conjugating enzyme E2C-binding protein</fullName>
    </alternativeName>
</protein>
<dbReference type="PANTHER" id="PTHR31531">
    <property type="entry name" value="E3 UBIQUITIN-PROTEIN LIGASE E3D FAMILY MEMBER"/>
    <property type="match status" value="1"/>
</dbReference>
<comment type="function">
    <text evidence="7">E3 ubiquitin-protein ligase which accepts ubiquitin from specific E2 ubiquitin-conjugating enzymes, and transfers it to substrates, generally promoting their degradation by the proteasome. Independently of its E3 ubiquitin-protein ligase activity, acts as an inhibitor of CPSF3 endonuclease activity by blocking CPSF3 active site.</text>
</comment>
<dbReference type="GO" id="GO:0000151">
    <property type="term" value="C:ubiquitin ligase complex"/>
    <property type="evidence" value="ECO:0007669"/>
    <property type="project" value="TreeGrafter"/>
</dbReference>
<dbReference type="AlphaFoldDB" id="A0A131YUS5"/>
<dbReference type="GO" id="GO:0000209">
    <property type="term" value="P:protein polyubiquitination"/>
    <property type="evidence" value="ECO:0007669"/>
    <property type="project" value="TreeGrafter"/>
</dbReference>
<evidence type="ECO:0000256" key="6">
    <source>
        <dbReference type="ARBA" id="ARBA00032298"/>
    </source>
</evidence>
<sequence length="375" mass="41711">MDCSVEIRPSLGICKLQALVWNFQNGPITGEVDCSSSKLKIVVKENDAATIQTELAFSDNVAFKADRLSVVQGHEVLRDRERFAQPVPCRELTFNMFCEKAEPEPKLQHLVESALVAGTQYCFKCGSCFAEILDEDASFRRVLPLPSENWREAAGEWFCHKHESTTGSDIPRVLEPKSDELFTSTTHVIVHNARVCGADLDRGDGRLRCAQCGVVLGRKATDSSAALFTTRVTVTPVDEEDGNTVGGADASSILRALIKERLELNTTCRLVVTSGKQVLLLWLMETGLHHFHSKDVQSRQVVVHLRVGSKLLYLKTDDSDAVVATWKQDPLVGEYQLEPEVMEDTVDYLNTHCNTMGATFERFRVIFLPGVVAQR</sequence>
<comment type="subunit">
    <text evidence="8">Interacts with UBE2C/UbcH10 (E2 ubiquitin-conjugating enzyme). In vitro, interacts with cyclin-B.</text>
</comment>
<evidence type="ECO:0000256" key="7">
    <source>
        <dbReference type="ARBA" id="ARBA00053831"/>
    </source>
</evidence>
<dbReference type="GO" id="GO:0043161">
    <property type="term" value="P:proteasome-mediated ubiquitin-dependent protein catabolic process"/>
    <property type="evidence" value="ECO:0007669"/>
    <property type="project" value="TreeGrafter"/>
</dbReference>
<dbReference type="GO" id="GO:0006513">
    <property type="term" value="P:protein monoubiquitination"/>
    <property type="evidence" value="ECO:0007669"/>
    <property type="project" value="TreeGrafter"/>
</dbReference>
<evidence type="ECO:0000256" key="2">
    <source>
        <dbReference type="ARBA" id="ARBA00012485"/>
    </source>
</evidence>